<dbReference type="NCBIfam" id="TIGR00177">
    <property type="entry name" value="molyb_syn"/>
    <property type="match status" value="1"/>
</dbReference>
<gene>
    <name evidence="9" type="ordered locus">Selin_0098</name>
</gene>
<dbReference type="Gene3D" id="2.170.190.11">
    <property type="entry name" value="Molybdopterin biosynthesis moea protein, domain 3"/>
    <property type="match status" value="1"/>
</dbReference>
<keyword evidence="7" id="KW-0812">Transmembrane</keyword>
<dbReference type="InterPro" id="IPR005111">
    <property type="entry name" value="MoeA_C_domain_IV"/>
</dbReference>
<organism evidence="9 10">
    <name type="scientific">Desulfurispirillum indicum (strain ATCC BAA-1389 / DSM 22839 / S5)</name>
    <dbReference type="NCBI Taxonomy" id="653733"/>
    <lineage>
        <taxon>Bacteria</taxon>
        <taxon>Pseudomonadati</taxon>
        <taxon>Chrysiogenota</taxon>
        <taxon>Chrysiogenia</taxon>
        <taxon>Chrysiogenales</taxon>
        <taxon>Chrysiogenaceae</taxon>
        <taxon>Desulfurispirillum</taxon>
    </lineage>
</organism>
<dbReference type="GO" id="GO:0046872">
    <property type="term" value="F:metal ion binding"/>
    <property type="evidence" value="ECO:0007669"/>
    <property type="project" value="UniProtKB-UniRule"/>
</dbReference>
<dbReference type="SUPFAM" id="SSF53218">
    <property type="entry name" value="Molybdenum cofactor biosynthesis proteins"/>
    <property type="match status" value="1"/>
</dbReference>
<keyword evidence="6" id="KW-0500">Molybdenum</keyword>
<evidence type="ECO:0000256" key="4">
    <source>
        <dbReference type="ARBA" id="ARBA00023150"/>
    </source>
</evidence>
<evidence type="ECO:0000313" key="9">
    <source>
        <dbReference type="EMBL" id="ADU64857.1"/>
    </source>
</evidence>
<dbReference type="Pfam" id="PF03454">
    <property type="entry name" value="MoeA_C"/>
    <property type="match status" value="1"/>
</dbReference>
<dbReference type="Gene3D" id="2.40.340.10">
    <property type="entry name" value="MoeA, C-terminal, domain IV"/>
    <property type="match status" value="1"/>
</dbReference>
<dbReference type="RefSeq" id="WP_013504746.1">
    <property type="nucleotide sequence ID" value="NC_014836.1"/>
</dbReference>
<keyword evidence="4 6" id="KW-0501">Molybdenum cofactor biosynthesis</keyword>
<dbReference type="KEGG" id="din:Selin_0098"/>
<evidence type="ECO:0000256" key="6">
    <source>
        <dbReference type="RuleBase" id="RU365090"/>
    </source>
</evidence>
<dbReference type="eggNOG" id="COG0303">
    <property type="taxonomic scope" value="Bacteria"/>
</dbReference>
<dbReference type="GO" id="GO:0006777">
    <property type="term" value="P:Mo-molybdopterin cofactor biosynthetic process"/>
    <property type="evidence" value="ECO:0007669"/>
    <property type="project" value="UniProtKB-UniRule"/>
</dbReference>
<dbReference type="InterPro" id="IPR036135">
    <property type="entry name" value="MoeA_linker/N_sf"/>
</dbReference>
<dbReference type="AlphaFoldDB" id="E6W5C6"/>
<keyword evidence="10" id="KW-1185">Reference proteome</keyword>
<dbReference type="SUPFAM" id="SSF63882">
    <property type="entry name" value="MoeA N-terminal region -like"/>
    <property type="match status" value="1"/>
</dbReference>
<dbReference type="InParanoid" id="E6W5C6"/>
<dbReference type="InterPro" id="IPR036425">
    <property type="entry name" value="MoaB/Mog-like_dom_sf"/>
</dbReference>
<evidence type="ECO:0000256" key="2">
    <source>
        <dbReference type="ARBA" id="ARBA00005046"/>
    </source>
</evidence>
<dbReference type="SUPFAM" id="SSF63867">
    <property type="entry name" value="MoeA C-terminal domain-like"/>
    <property type="match status" value="1"/>
</dbReference>
<evidence type="ECO:0000256" key="5">
    <source>
        <dbReference type="ARBA" id="ARBA00047317"/>
    </source>
</evidence>
<evidence type="ECO:0000259" key="8">
    <source>
        <dbReference type="SMART" id="SM00852"/>
    </source>
</evidence>
<name>E6W5C6_DESIS</name>
<dbReference type="EMBL" id="CP002432">
    <property type="protein sequence ID" value="ADU64857.1"/>
    <property type="molecule type" value="Genomic_DNA"/>
</dbReference>
<dbReference type="PANTHER" id="PTHR10192">
    <property type="entry name" value="MOLYBDOPTERIN BIOSYNTHESIS PROTEIN"/>
    <property type="match status" value="1"/>
</dbReference>
<dbReference type="UniPathway" id="UPA00344"/>
<dbReference type="InterPro" id="IPR005110">
    <property type="entry name" value="MoeA_linker/N"/>
</dbReference>
<comment type="cofactor">
    <cofactor evidence="6">
        <name>Mg(2+)</name>
        <dbReference type="ChEBI" id="CHEBI:18420"/>
    </cofactor>
</comment>
<dbReference type="Gene3D" id="3.90.105.10">
    <property type="entry name" value="Molybdopterin biosynthesis moea protein, domain 2"/>
    <property type="match status" value="1"/>
</dbReference>
<dbReference type="InterPro" id="IPR038987">
    <property type="entry name" value="MoeA-like"/>
</dbReference>
<dbReference type="InterPro" id="IPR001453">
    <property type="entry name" value="MoaB/Mog_dom"/>
</dbReference>
<comment type="pathway">
    <text evidence="2 6">Cofactor biosynthesis; molybdopterin biosynthesis.</text>
</comment>
<dbReference type="GO" id="GO:0005829">
    <property type="term" value="C:cytosol"/>
    <property type="evidence" value="ECO:0007669"/>
    <property type="project" value="TreeGrafter"/>
</dbReference>
<dbReference type="GO" id="GO:0061599">
    <property type="term" value="F:molybdopterin molybdotransferase activity"/>
    <property type="evidence" value="ECO:0007669"/>
    <property type="project" value="UniProtKB-UniRule"/>
</dbReference>
<feature type="domain" description="MoaB/Mog" evidence="8">
    <location>
        <begin position="179"/>
        <end position="317"/>
    </location>
</feature>
<dbReference type="PANTHER" id="PTHR10192:SF5">
    <property type="entry name" value="GEPHYRIN"/>
    <property type="match status" value="1"/>
</dbReference>
<keyword evidence="6" id="KW-0479">Metal-binding</keyword>
<dbReference type="Pfam" id="PF00994">
    <property type="entry name" value="MoCF_biosynth"/>
    <property type="match status" value="1"/>
</dbReference>
<dbReference type="Pfam" id="PF03453">
    <property type="entry name" value="MoeA_N"/>
    <property type="match status" value="1"/>
</dbReference>
<evidence type="ECO:0000256" key="7">
    <source>
        <dbReference type="SAM" id="Phobius"/>
    </source>
</evidence>
<dbReference type="Gene3D" id="3.40.980.10">
    <property type="entry name" value="MoaB/Mog-like domain"/>
    <property type="match status" value="1"/>
</dbReference>
<evidence type="ECO:0000256" key="1">
    <source>
        <dbReference type="ARBA" id="ARBA00002901"/>
    </source>
</evidence>
<comment type="similarity">
    <text evidence="3 6">Belongs to the MoeA family.</text>
</comment>
<dbReference type="FunCoup" id="E6W5C6">
    <property type="interactions" value="480"/>
</dbReference>
<dbReference type="CDD" id="cd00887">
    <property type="entry name" value="MoeA"/>
    <property type="match status" value="1"/>
</dbReference>
<keyword evidence="6" id="KW-0808">Transferase</keyword>
<sequence>MSLHHIPFPQASELIARHTAPLEVVSLPHNEAQDHVLARDVLTHHAYPDVKKAAVDGFAISEEDRLNGVRHFTVQEQVGAGHRFSTTLTSGKAIHVMTGAEVPENSGFVVRVEDAVQEGDHIALSQEYGSQENICQPGEEAHGEDIALKAGTWLNWARMPLIHYLGATHLSVYRKPRVGIIVTGDELLESHSPHQRGKVRNTNQYTAQYILQAMGIPCTSYGMVQDSREQIATTIRLAMEECDVVLTSGGVSMGKYDFVKPIFQSLDVNLHFTRTAIRPGGPLLFASRGKQVLFGLPGYPSAFFTVMLVYVVPALKRIMGRPDHHPVEVDVELDNDMRSRQGHLVFNRANFDLVNGHWHARGGENQKSSHFIPFANADGLVIFPEDIGNAPRGTRLRGMPFALQLL</sequence>
<dbReference type="InterPro" id="IPR036688">
    <property type="entry name" value="MoeA_C_domain_IV_sf"/>
</dbReference>
<dbReference type="HOGENOM" id="CLU_010186_7_1_0"/>
<comment type="catalytic activity">
    <reaction evidence="5">
        <text>adenylyl-molybdopterin + molybdate = Mo-molybdopterin + AMP + H(+)</text>
        <dbReference type="Rhea" id="RHEA:35047"/>
        <dbReference type="ChEBI" id="CHEBI:15378"/>
        <dbReference type="ChEBI" id="CHEBI:36264"/>
        <dbReference type="ChEBI" id="CHEBI:62727"/>
        <dbReference type="ChEBI" id="CHEBI:71302"/>
        <dbReference type="ChEBI" id="CHEBI:456215"/>
        <dbReference type="EC" id="2.10.1.1"/>
    </reaction>
</comment>
<keyword evidence="7" id="KW-1133">Transmembrane helix</keyword>
<comment type="function">
    <text evidence="1 6">Catalyzes the insertion of molybdate into adenylated molybdopterin with the concomitant release of AMP.</text>
</comment>
<dbReference type="STRING" id="653733.Selin_0098"/>
<evidence type="ECO:0000256" key="3">
    <source>
        <dbReference type="ARBA" id="ARBA00010763"/>
    </source>
</evidence>
<feature type="transmembrane region" description="Helical" evidence="7">
    <location>
        <begin position="292"/>
        <end position="312"/>
    </location>
</feature>
<dbReference type="EC" id="2.10.1.1" evidence="6"/>
<keyword evidence="6" id="KW-0460">Magnesium</keyword>
<protein>
    <recommendedName>
        <fullName evidence="6">Molybdopterin molybdenumtransferase</fullName>
        <ecNumber evidence="6">2.10.1.1</ecNumber>
    </recommendedName>
</protein>
<dbReference type="SMART" id="SM00852">
    <property type="entry name" value="MoCF_biosynth"/>
    <property type="match status" value="1"/>
</dbReference>
<reference evidence="9 10" key="1">
    <citation type="submission" date="2010-12" db="EMBL/GenBank/DDBJ databases">
        <title>Complete sequence of Desulfurispirillum indicum S5.</title>
        <authorList>
            <consortium name="US DOE Joint Genome Institute"/>
            <person name="Lucas S."/>
            <person name="Copeland A."/>
            <person name="Lapidus A."/>
            <person name="Cheng J.-F."/>
            <person name="Goodwin L."/>
            <person name="Pitluck S."/>
            <person name="Chertkov O."/>
            <person name="Held B."/>
            <person name="Detter J.C."/>
            <person name="Han C."/>
            <person name="Tapia R."/>
            <person name="Land M."/>
            <person name="Hauser L."/>
            <person name="Kyrpides N."/>
            <person name="Ivanova N."/>
            <person name="Mikhailova N."/>
            <person name="Haggblom M."/>
            <person name="Rauschenbach I."/>
            <person name="Bini E."/>
            <person name="Woyke T."/>
        </authorList>
    </citation>
    <scope>NUCLEOTIDE SEQUENCE [LARGE SCALE GENOMIC DNA]</scope>
    <source>
        <strain evidence="10">ATCC BAA-1389 / DSM 22839 / S5</strain>
    </source>
</reference>
<accession>E6W5C6</accession>
<evidence type="ECO:0000313" key="10">
    <source>
        <dbReference type="Proteomes" id="UP000002572"/>
    </source>
</evidence>
<keyword evidence="7" id="KW-0472">Membrane</keyword>
<dbReference type="Proteomes" id="UP000002572">
    <property type="component" value="Chromosome"/>
</dbReference>
<proteinExistence type="inferred from homology"/>